<dbReference type="InterPro" id="IPR036390">
    <property type="entry name" value="WH_DNA-bd_sf"/>
</dbReference>
<sequence>MFVGREKELKQLNSAFSSKNKELGVIYGRRRIGKTKLIDQFVKDKPHLFYQAKEDSSYGNLRSFSYELNKLMSLPLDFVYSSWQAALDALSGYFNGSRFILCIDEYPFITKQDKSFSSVIEEFYDHSNDNLMLLISGSDVSFLKKEIRNKKSPLYKRKTFEMNVQKLPLEEALQFFNDVNKETTCSFLSLMSTFPYYLSAIDVNNTFEDEIKRLVINEYGPFFNLPENVLSKSNKPDIYNAILFAIANRKTNISDISTFIKEETGKVSKYLTTLLDSEVVGKRTTFNGNKKNNYYVITDPLLKFWYKVVYPNQGRIIINPDMIFDEIQTDLKQAVEFGFEDVSLLYLNKLNRTGKLGRVYPEIQTFKADNTRLGRSVEIDGLAEQDGHLLVVECKYRKDKFTLEMFEHLKESDSIFNKNLIREYYLFSKSGFDEKIKETINVKLIDLNTLLS</sequence>
<dbReference type="PANTHER" id="PTHR34704:SF1">
    <property type="entry name" value="ATPASE"/>
    <property type="match status" value="1"/>
</dbReference>
<organism evidence="3 4">
    <name type="scientific">Treponema rectale</name>
    <dbReference type="NCBI Taxonomy" id="744512"/>
    <lineage>
        <taxon>Bacteria</taxon>
        <taxon>Pseudomonadati</taxon>
        <taxon>Spirochaetota</taxon>
        <taxon>Spirochaetia</taxon>
        <taxon>Spirochaetales</taxon>
        <taxon>Treponemataceae</taxon>
        <taxon>Treponema</taxon>
    </lineage>
</organism>
<feature type="domain" description="DUF234" evidence="2">
    <location>
        <begin position="305"/>
        <end position="398"/>
    </location>
</feature>
<keyword evidence="3" id="KW-0547">Nucleotide-binding</keyword>
<dbReference type="InterPro" id="IPR011579">
    <property type="entry name" value="ATPase_dom"/>
</dbReference>
<dbReference type="AlphaFoldDB" id="A0A7M1XIA4"/>
<evidence type="ECO:0000313" key="3">
    <source>
        <dbReference type="EMBL" id="QOS39037.1"/>
    </source>
</evidence>
<dbReference type="Pfam" id="PF03008">
    <property type="entry name" value="DUF234"/>
    <property type="match status" value="1"/>
</dbReference>
<dbReference type="GO" id="GO:0005524">
    <property type="term" value="F:ATP binding"/>
    <property type="evidence" value="ECO:0007669"/>
    <property type="project" value="UniProtKB-KW"/>
</dbReference>
<dbReference type="InterPro" id="IPR027417">
    <property type="entry name" value="P-loop_NTPase"/>
</dbReference>
<dbReference type="SUPFAM" id="SSF46785">
    <property type="entry name" value="Winged helix' DNA-binding domain"/>
    <property type="match status" value="1"/>
</dbReference>
<evidence type="ECO:0000259" key="2">
    <source>
        <dbReference type="Pfam" id="PF03008"/>
    </source>
</evidence>
<accession>A0A7M1XIA4</accession>
<dbReference type="Proteomes" id="UP000593591">
    <property type="component" value="Chromosome"/>
</dbReference>
<dbReference type="PANTHER" id="PTHR34704">
    <property type="entry name" value="ATPASE"/>
    <property type="match status" value="1"/>
</dbReference>
<dbReference type="Pfam" id="PF01637">
    <property type="entry name" value="ATPase_2"/>
    <property type="match status" value="1"/>
</dbReference>
<protein>
    <submittedName>
        <fullName evidence="3">ATP-binding protein</fullName>
    </submittedName>
</protein>
<keyword evidence="3" id="KW-0067">ATP-binding</keyword>
<dbReference type="InterPro" id="IPR011335">
    <property type="entry name" value="Restrct_endonuc-II-like"/>
</dbReference>
<dbReference type="InterPro" id="IPR004256">
    <property type="entry name" value="DUF234"/>
</dbReference>
<reference evidence="3 4" key="1">
    <citation type="submission" date="2018-08" db="EMBL/GenBank/DDBJ databases">
        <title>The first complete genome of Treponema rectale (CHPAT), a commensal spirochete of the bovine rectum.</title>
        <authorList>
            <person name="Staton G.J."/>
            <person name="Clegg S.R."/>
            <person name="Carter S.D."/>
            <person name="Radford A.D."/>
            <person name="Darby A."/>
            <person name="Hall N."/>
            <person name="Birtles R.J."/>
            <person name="Evans N.J."/>
        </authorList>
    </citation>
    <scope>NUCLEOTIDE SEQUENCE [LARGE SCALE GENOMIC DNA]</scope>
    <source>
        <strain evidence="3 4">CHPA</strain>
    </source>
</reference>
<name>A0A7M1XIA4_9SPIR</name>
<dbReference type="Gene3D" id="3.40.50.300">
    <property type="entry name" value="P-loop containing nucleotide triphosphate hydrolases"/>
    <property type="match status" value="1"/>
</dbReference>
<proteinExistence type="predicted"/>
<dbReference type="SUPFAM" id="SSF52980">
    <property type="entry name" value="Restriction endonuclease-like"/>
    <property type="match status" value="1"/>
</dbReference>
<evidence type="ECO:0000313" key="4">
    <source>
        <dbReference type="Proteomes" id="UP000593591"/>
    </source>
</evidence>
<dbReference type="KEGG" id="trc:DYE49_00635"/>
<dbReference type="SUPFAM" id="SSF52540">
    <property type="entry name" value="P-loop containing nucleoside triphosphate hydrolases"/>
    <property type="match status" value="1"/>
</dbReference>
<dbReference type="EMBL" id="CP031517">
    <property type="protein sequence ID" value="QOS39037.1"/>
    <property type="molecule type" value="Genomic_DNA"/>
</dbReference>
<feature type="domain" description="ATPase" evidence="1">
    <location>
        <begin position="2"/>
        <end position="183"/>
    </location>
</feature>
<evidence type="ECO:0000259" key="1">
    <source>
        <dbReference type="Pfam" id="PF01637"/>
    </source>
</evidence>
<gene>
    <name evidence="3" type="ORF">DYE49_00635</name>
</gene>